<dbReference type="AlphaFoldDB" id="A0A101LYA3"/>
<dbReference type="EMBL" id="LKAM01000001">
    <property type="protein sequence ID" value="KUM50209.1"/>
    <property type="molecule type" value="Genomic_DNA"/>
</dbReference>
<evidence type="ECO:0000313" key="1">
    <source>
        <dbReference type="EMBL" id="KUM47559.1"/>
    </source>
</evidence>
<gene>
    <name evidence="2" type="ORF">ABT39_MTgene52</name>
    <name evidence="1" type="ORF">ABT39_MTgene5745</name>
</gene>
<protein>
    <submittedName>
        <fullName evidence="1">Uncharacterized protein</fullName>
    </submittedName>
</protein>
<keyword evidence="1" id="KW-0496">Mitochondrion</keyword>
<name>A0A101LYA3_PICGL</name>
<proteinExistence type="predicted"/>
<accession>A0A101LYA3</accession>
<organism evidence="1">
    <name type="scientific">Picea glauca</name>
    <name type="common">White spruce</name>
    <name type="synonym">Pinus glauca</name>
    <dbReference type="NCBI Taxonomy" id="3330"/>
    <lineage>
        <taxon>Eukaryota</taxon>
        <taxon>Viridiplantae</taxon>
        <taxon>Streptophyta</taxon>
        <taxon>Embryophyta</taxon>
        <taxon>Tracheophyta</taxon>
        <taxon>Spermatophyta</taxon>
        <taxon>Pinopsida</taxon>
        <taxon>Pinidae</taxon>
        <taxon>Conifers I</taxon>
        <taxon>Pinales</taxon>
        <taxon>Pinaceae</taxon>
        <taxon>Picea</taxon>
    </lineage>
</organism>
<evidence type="ECO:0000313" key="2">
    <source>
        <dbReference type="EMBL" id="KUM50209.1"/>
    </source>
</evidence>
<dbReference type="EMBL" id="LKAM01000007">
    <property type="protein sequence ID" value="KUM47559.1"/>
    <property type="molecule type" value="Genomic_DNA"/>
</dbReference>
<geneLocation type="mitochondrion" evidence="1"/>
<comment type="caution">
    <text evidence="1">The sequence shown here is derived from an EMBL/GenBank/DDBJ whole genome shotgun (WGS) entry which is preliminary data.</text>
</comment>
<reference evidence="1" key="1">
    <citation type="journal article" date="2015" name="Genome Biol. Evol.">
        <title>Organellar Genomes of White Spruce (Picea glauca): Assembly and Annotation.</title>
        <authorList>
            <person name="Jackman S.D."/>
            <person name="Warren R.L."/>
            <person name="Gibb E.A."/>
            <person name="Vandervalk B.P."/>
            <person name="Mohamadi H."/>
            <person name="Chu J."/>
            <person name="Raymond A."/>
            <person name="Pleasance S."/>
            <person name="Coope R."/>
            <person name="Wildung M.R."/>
            <person name="Ritland C.E."/>
            <person name="Bousquet J."/>
            <person name="Jones S.J."/>
            <person name="Bohlmann J."/>
            <person name="Birol I."/>
        </authorList>
    </citation>
    <scope>NUCLEOTIDE SEQUENCE [LARGE SCALE GENOMIC DNA]</scope>
    <source>
        <tissue evidence="1">Flushing bud</tissue>
    </source>
</reference>
<sequence>MTTRMSCCTALLELVGGPNATYLSFNMILMLSHLSLQPRGESMCMWGHTDYSTNSYTEPPEQILFITFMSTSILPKGP</sequence>